<feature type="transmembrane region" description="Helical" evidence="6">
    <location>
        <begin position="446"/>
        <end position="465"/>
    </location>
</feature>
<evidence type="ECO:0000256" key="2">
    <source>
        <dbReference type="ARBA" id="ARBA00022448"/>
    </source>
</evidence>
<feature type="transmembrane region" description="Helical" evidence="6">
    <location>
        <begin position="158"/>
        <end position="185"/>
    </location>
</feature>
<keyword evidence="4" id="KW-0769">Symport</keyword>
<keyword evidence="2" id="KW-0813">Transport</keyword>
<dbReference type="Pfam" id="PF07690">
    <property type="entry name" value="MFS_1"/>
    <property type="match status" value="1"/>
</dbReference>
<feature type="transmembrane region" description="Helical" evidence="6">
    <location>
        <begin position="127"/>
        <end position="146"/>
    </location>
</feature>
<organism evidence="8 9">
    <name type="scientific">Effrenium voratum</name>
    <dbReference type="NCBI Taxonomy" id="2562239"/>
    <lineage>
        <taxon>Eukaryota</taxon>
        <taxon>Sar</taxon>
        <taxon>Alveolata</taxon>
        <taxon>Dinophyceae</taxon>
        <taxon>Suessiales</taxon>
        <taxon>Symbiodiniaceae</taxon>
        <taxon>Effrenium</taxon>
    </lineage>
</organism>
<dbReference type="PROSITE" id="PS50850">
    <property type="entry name" value="MFS"/>
    <property type="match status" value="1"/>
</dbReference>
<dbReference type="PANTHER" id="PTHR43528:SF1">
    <property type="entry name" value="ALPHA-KETOGLUTARATE PERMEASE"/>
    <property type="match status" value="1"/>
</dbReference>
<evidence type="ECO:0000256" key="4">
    <source>
        <dbReference type="ARBA" id="ARBA00022847"/>
    </source>
</evidence>
<dbReference type="SUPFAM" id="SSF103473">
    <property type="entry name" value="MFS general substrate transporter"/>
    <property type="match status" value="1"/>
</dbReference>
<protein>
    <recommendedName>
        <fullName evidence="7">Major facilitator superfamily (MFS) profile domain-containing protein</fullName>
    </recommendedName>
</protein>
<dbReference type="InterPro" id="IPR036259">
    <property type="entry name" value="MFS_trans_sf"/>
</dbReference>
<feature type="transmembrane region" description="Helical" evidence="6">
    <location>
        <begin position="348"/>
        <end position="370"/>
    </location>
</feature>
<dbReference type="Gene3D" id="1.20.1250.20">
    <property type="entry name" value="MFS general substrate transporter like domains"/>
    <property type="match status" value="2"/>
</dbReference>
<feature type="transmembrane region" description="Helical" evidence="6">
    <location>
        <begin position="283"/>
        <end position="301"/>
    </location>
</feature>
<feature type="transmembrane region" description="Helical" evidence="6">
    <location>
        <begin position="231"/>
        <end position="250"/>
    </location>
</feature>
<keyword evidence="3" id="KW-1003">Cell membrane</keyword>
<dbReference type="InterPro" id="IPR051084">
    <property type="entry name" value="H+-coupled_symporters"/>
</dbReference>
<feature type="transmembrane region" description="Helical" evidence="6">
    <location>
        <begin position="412"/>
        <end position="434"/>
    </location>
</feature>
<comment type="caution">
    <text evidence="8">The sequence shown here is derived from an EMBL/GenBank/DDBJ whole genome shotgun (WGS) entry which is preliminary data.</text>
</comment>
<feature type="region of interest" description="Disordered" evidence="5">
    <location>
        <begin position="1"/>
        <end position="43"/>
    </location>
</feature>
<evidence type="ECO:0000259" key="7">
    <source>
        <dbReference type="PROSITE" id="PS50850"/>
    </source>
</evidence>
<evidence type="ECO:0000313" key="8">
    <source>
        <dbReference type="EMBL" id="CAJ1393631.1"/>
    </source>
</evidence>
<evidence type="ECO:0000256" key="1">
    <source>
        <dbReference type="ARBA" id="ARBA00004651"/>
    </source>
</evidence>
<dbReference type="InterPro" id="IPR011701">
    <property type="entry name" value="MFS"/>
</dbReference>
<name>A0AA36IVF1_9DINO</name>
<feature type="transmembrane region" description="Helical" evidence="6">
    <location>
        <begin position="99"/>
        <end position="120"/>
    </location>
</feature>
<accession>A0AA36IVF1</accession>
<feature type="transmembrane region" description="Helical" evidence="6">
    <location>
        <begin position="197"/>
        <end position="219"/>
    </location>
</feature>
<evidence type="ECO:0000313" key="9">
    <source>
        <dbReference type="Proteomes" id="UP001178507"/>
    </source>
</evidence>
<dbReference type="InterPro" id="IPR020846">
    <property type="entry name" value="MFS_dom"/>
</dbReference>
<keyword evidence="9" id="KW-1185">Reference proteome</keyword>
<dbReference type="GO" id="GO:0015293">
    <property type="term" value="F:symporter activity"/>
    <property type="evidence" value="ECO:0007669"/>
    <property type="project" value="UniProtKB-KW"/>
</dbReference>
<comment type="subcellular location">
    <subcellularLocation>
        <location evidence="1">Cell membrane</location>
        <topology evidence="1">Multi-pass membrane protein</topology>
    </subcellularLocation>
</comment>
<dbReference type="GO" id="GO:0005886">
    <property type="term" value="C:plasma membrane"/>
    <property type="evidence" value="ECO:0007669"/>
    <property type="project" value="UniProtKB-SubCell"/>
</dbReference>
<feature type="transmembrane region" description="Helical" evidence="6">
    <location>
        <begin position="321"/>
        <end position="341"/>
    </location>
</feature>
<dbReference type="AlphaFoldDB" id="A0AA36IVF1"/>
<sequence>MMTAVDFQSVAPAKSEGSTHIESSEPTESIRSDNKSPKPKQGQVLGKGWTYLEFSKAFLKLTWPLLLGNTLEWYEFGIYSYVEKEIAANFFGGSSMGAWLGYAVTFVARPLGGIVLGFIADHCGRKLAVNLSLAGMILATVGQGLLPGAHLGKDCQVLGLVLLICLRAVQGISAGGEIAAIAAFMMEVSPVQTLGMAVCMISVGSQVAWAFASALMALLNSWLGPELMLTWGWRVPFILSAVPGVIALMGRNQMQESEIFLAEAESDTSGLCSVGELLRHYPGNLLVGFGAVAVAATMWFAPPFWTLGALMSDLGAADALWVGNCCQLVGLAVTPLAGFLADYFGVAWVQLVGALYCALVSFPAYIWLSFDNSRLAAYLGLGVIFGVAQGFNGASVYLFCAELFPPKLRCQGMALSYNLGVSFLGGFSASISQALLEVSYHFGPGIYWSATGVATSCTILVALLLQRKGWMTLTHRRSAPYFGRLKGVRPSA</sequence>
<evidence type="ECO:0000256" key="6">
    <source>
        <dbReference type="SAM" id="Phobius"/>
    </source>
</evidence>
<feature type="transmembrane region" description="Helical" evidence="6">
    <location>
        <begin position="376"/>
        <end position="400"/>
    </location>
</feature>
<evidence type="ECO:0000256" key="3">
    <source>
        <dbReference type="ARBA" id="ARBA00022475"/>
    </source>
</evidence>
<keyword evidence="6" id="KW-1133">Transmembrane helix</keyword>
<reference evidence="8" key="1">
    <citation type="submission" date="2023-08" db="EMBL/GenBank/DDBJ databases">
        <authorList>
            <person name="Chen Y."/>
            <person name="Shah S."/>
            <person name="Dougan E. K."/>
            <person name="Thang M."/>
            <person name="Chan C."/>
        </authorList>
    </citation>
    <scope>NUCLEOTIDE SEQUENCE</scope>
</reference>
<dbReference type="EMBL" id="CAUJNA010002605">
    <property type="protein sequence ID" value="CAJ1393631.1"/>
    <property type="molecule type" value="Genomic_DNA"/>
</dbReference>
<gene>
    <name evidence="8" type="ORF">EVOR1521_LOCUS18459</name>
</gene>
<feature type="compositionally biased region" description="Basic and acidic residues" evidence="5">
    <location>
        <begin position="17"/>
        <end position="36"/>
    </location>
</feature>
<keyword evidence="6" id="KW-0472">Membrane</keyword>
<evidence type="ECO:0000256" key="5">
    <source>
        <dbReference type="SAM" id="MobiDB-lite"/>
    </source>
</evidence>
<keyword evidence="6" id="KW-0812">Transmembrane</keyword>
<dbReference type="PANTHER" id="PTHR43528">
    <property type="entry name" value="ALPHA-KETOGLUTARATE PERMEASE"/>
    <property type="match status" value="1"/>
</dbReference>
<dbReference type="Proteomes" id="UP001178507">
    <property type="component" value="Unassembled WGS sequence"/>
</dbReference>
<feature type="domain" description="Major facilitator superfamily (MFS) profile" evidence="7">
    <location>
        <begin position="61"/>
        <end position="469"/>
    </location>
</feature>
<proteinExistence type="predicted"/>